<keyword evidence="4" id="KW-0997">Cell inner membrane</keyword>
<evidence type="ECO:0000259" key="9">
    <source>
        <dbReference type="Pfam" id="PF00482"/>
    </source>
</evidence>
<reference evidence="10" key="1">
    <citation type="submission" date="2020-10" db="EMBL/GenBank/DDBJ databases">
        <authorList>
            <person name="Gilroy R."/>
        </authorList>
    </citation>
    <scope>NUCLEOTIDE SEQUENCE</scope>
    <source>
        <strain evidence="10">E3-2379</strain>
    </source>
</reference>
<feature type="transmembrane region" description="Helical" evidence="8">
    <location>
        <begin position="169"/>
        <end position="194"/>
    </location>
</feature>
<comment type="subcellular location">
    <subcellularLocation>
        <location evidence="1">Cell inner membrane</location>
        <topology evidence="1">Multi-pass membrane protein</topology>
    </subcellularLocation>
</comment>
<protein>
    <submittedName>
        <fullName evidence="10">Type II secretion system F family protein</fullName>
    </submittedName>
</protein>
<dbReference type="GO" id="GO:0005886">
    <property type="term" value="C:plasma membrane"/>
    <property type="evidence" value="ECO:0007669"/>
    <property type="project" value="UniProtKB-SubCell"/>
</dbReference>
<dbReference type="AlphaFoldDB" id="A0A9D9N838"/>
<reference evidence="10" key="2">
    <citation type="journal article" date="2021" name="PeerJ">
        <title>Extensive microbial diversity within the chicken gut microbiome revealed by metagenomics and culture.</title>
        <authorList>
            <person name="Gilroy R."/>
            <person name="Ravi A."/>
            <person name="Getino M."/>
            <person name="Pursley I."/>
            <person name="Horton D.L."/>
            <person name="Alikhan N.F."/>
            <person name="Baker D."/>
            <person name="Gharbi K."/>
            <person name="Hall N."/>
            <person name="Watson M."/>
            <person name="Adriaenssens E.M."/>
            <person name="Foster-Nyarko E."/>
            <person name="Jarju S."/>
            <person name="Secka A."/>
            <person name="Antonio M."/>
            <person name="Oren A."/>
            <person name="Chaudhuri R.R."/>
            <person name="La Ragione R."/>
            <person name="Hildebrand F."/>
            <person name="Pallen M.J."/>
        </authorList>
    </citation>
    <scope>NUCLEOTIDE SEQUENCE</scope>
    <source>
        <strain evidence="10">E3-2379</strain>
    </source>
</reference>
<feature type="transmembrane region" description="Helical" evidence="8">
    <location>
        <begin position="375"/>
        <end position="398"/>
    </location>
</feature>
<dbReference type="InterPro" id="IPR003004">
    <property type="entry name" value="GspF/PilC"/>
</dbReference>
<gene>
    <name evidence="10" type="ORF">IAC13_08325</name>
</gene>
<feature type="domain" description="Type II secretion system protein GspF" evidence="9">
    <location>
        <begin position="68"/>
        <end position="191"/>
    </location>
</feature>
<evidence type="ECO:0000256" key="8">
    <source>
        <dbReference type="SAM" id="Phobius"/>
    </source>
</evidence>
<evidence type="ECO:0000313" key="10">
    <source>
        <dbReference type="EMBL" id="MBO8463921.1"/>
    </source>
</evidence>
<dbReference type="EMBL" id="JADIML010000227">
    <property type="protein sequence ID" value="MBO8463921.1"/>
    <property type="molecule type" value="Genomic_DNA"/>
</dbReference>
<keyword evidence="5 8" id="KW-0812">Transmembrane</keyword>
<evidence type="ECO:0000256" key="7">
    <source>
        <dbReference type="ARBA" id="ARBA00023136"/>
    </source>
</evidence>
<feature type="transmembrane region" description="Helical" evidence="8">
    <location>
        <begin position="222"/>
        <end position="240"/>
    </location>
</feature>
<dbReference type="GO" id="GO:0015628">
    <property type="term" value="P:protein secretion by the type II secretion system"/>
    <property type="evidence" value="ECO:0007669"/>
    <property type="project" value="TreeGrafter"/>
</dbReference>
<dbReference type="Proteomes" id="UP000823618">
    <property type="component" value="Unassembled WGS sequence"/>
</dbReference>
<evidence type="ECO:0000256" key="5">
    <source>
        <dbReference type="ARBA" id="ARBA00022692"/>
    </source>
</evidence>
<dbReference type="Pfam" id="PF00482">
    <property type="entry name" value="T2SSF"/>
    <property type="match status" value="2"/>
</dbReference>
<comment type="similarity">
    <text evidence="2">Belongs to the GSP F family.</text>
</comment>
<dbReference type="PRINTS" id="PR00812">
    <property type="entry name" value="BCTERIALGSPF"/>
</dbReference>
<keyword evidence="6 8" id="KW-1133">Transmembrane helix</keyword>
<evidence type="ECO:0000313" key="11">
    <source>
        <dbReference type="Proteomes" id="UP000823618"/>
    </source>
</evidence>
<dbReference type="PANTHER" id="PTHR30012">
    <property type="entry name" value="GENERAL SECRETION PATHWAY PROTEIN"/>
    <property type="match status" value="1"/>
</dbReference>
<name>A0A9D9N838_9FIRM</name>
<comment type="caution">
    <text evidence="10">The sequence shown here is derived from an EMBL/GenBank/DDBJ whole genome shotgun (WGS) entry which is preliminary data.</text>
</comment>
<keyword evidence="7 8" id="KW-0472">Membrane</keyword>
<evidence type="ECO:0000256" key="6">
    <source>
        <dbReference type="ARBA" id="ARBA00022989"/>
    </source>
</evidence>
<evidence type="ECO:0000256" key="3">
    <source>
        <dbReference type="ARBA" id="ARBA00022475"/>
    </source>
</evidence>
<dbReference type="InterPro" id="IPR018076">
    <property type="entry name" value="T2SS_GspF_dom"/>
</dbReference>
<sequence>MPNYSYVAVDRHGQEKKGTMEAADRTDLTETLKNNGLTPVKVVEQSALFHKLDFSFGQKIKPRDLSVLCRQFVSIIQAGVSLKNALQMLAEQTENKILKEALLEVLADVEKGNTLSDSMRSQNHVFPELLTDMVAAGEISGNLEMSFDRMAVQFEKEAKLQATIKKATVYPIILVLASIGVVFIMLLFVIPQFIEMFAEVDGEMPAITLAVMNSSKWLGKNWYVVAILVGLAMFAYKTYYKTENGKIVIDRIKMRMPLFGKLVIKSTCAQFARTTGTLISTGIPMIDCLEIVSRIVGNIHYSKILMESREEVMKGIPLSEPLRESGLFPPMVYHMINIGEETGNMEDMLEKLADYYDEEVELTTQAVLAALEPMIIVIMSFIVGFLVIAVVSPISSLYDSIM</sequence>
<dbReference type="PANTHER" id="PTHR30012:SF0">
    <property type="entry name" value="TYPE II SECRETION SYSTEM PROTEIN F-RELATED"/>
    <property type="match status" value="1"/>
</dbReference>
<evidence type="ECO:0000256" key="1">
    <source>
        <dbReference type="ARBA" id="ARBA00004429"/>
    </source>
</evidence>
<dbReference type="Gene3D" id="1.20.81.30">
    <property type="entry name" value="Type II secretion system (T2SS), domain F"/>
    <property type="match status" value="2"/>
</dbReference>
<accession>A0A9D9N838</accession>
<evidence type="ECO:0000256" key="4">
    <source>
        <dbReference type="ARBA" id="ARBA00022519"/>
    </source>
</evidence>
<evidence type="ECO:0000256" key="2">
    <source>
        <dbReference type="ARBA" id="ARBA00005745"/>
    </source>
</evidence>
<feature type="domain" description="Type II secretion system protein GspF" evidence="9">
    <location>
        <begin position="271"/>
        <end position="393"/>
    </location>
</feature>
<dbReference type="InterPro" id="IPR042094">
    <property type="entry name" value="T2SS_GspF_sf"/>
</dbReference>
<proteinExistence type="inferred from homology"/>
<organism evidence="10 11">
    <name type="scientific">Candidatus Scybalomonas excrementavium</name>
    <dbReference type="NCBI Taxonomy" id="2840943"/>
    <lineage>
        <taxon>Bacteria</taxon>
        <taxon>Bacillati</taxon>
        <taxon>Bacillota</taxon>
        <taxon>Clostridia</taxon>
        <taxon>Lachnospirales</taxon>
        <taxon>Lachnospiraceae</taxon>
        <taxon>Lachnospiraceae incertae sedis</taxon>
        <taxon>Candidatus Scybalomonas</taxon>
    </lineage>
</organism>
<dbReference type="FunFam" id="1.20.81.30:FF:000001">
    <property type="entry name" value="Type II secretion system protein F"/>
    <property type="match status" value="2"/>
</dbReference>
<keyword evidence="3" id="KW-1003">Cell membrane</keyword>